<proteinExistence type="predicted"/>
<keyword evidence="1" id="KW-0175">Coiled coil</keyword>
<evidence type="ECO:0000313" key="3">
    <source>
        <dbReference type="Proteomes" id="UP000001075"/>
    </source>
</evidence>
<sequence>MGTCPRLQVILMLTEKCRQQRQDTKEAEQLRLLLSQLEQNFQTLQKDNQILR</sequence>
<feature type="coiled-coil region" evidence="1">
    <location>
        <begin position="20"/>
        <end position="47"/>
    </location>
</feature>
<dbReference type="InParanoid" id="G3HV12"/>
<dbReference type="Proteomes" id="UP000001075">
    <property type="component" value="Unassembled WGS sequence"/>
</dbReference>
<name>G3HV12_CRIGR</name>
<protein>
    <submittedName>
        <fullName evidence="2">Uncharacterized protein C9orf117-like</fullName>
    </submittedName>
</protein>
<accession>G3HV12</accession>
<organism evidence="2 3">
    <name type="scientific">Cricetulus griseus</name>
    <name type="common">Chinese hamster</name>
    <name type="synonym">Cricetulus barabensis griseus</name>
    <dbReference type="NCBI Taxonomy" id="10029"/>
    <lineage>
        <taxon>Eukaryota</taxon>
        <taxon>Metazoa</taxon>
        <taxon>Chordata</taxon>
        <taxon>Craniata</taxon>
        <taxon>Vertebrata</taxon>
        <taxon>Euteleostomi</taxon>
        <taxon>Mammalia</taxon>
        <taxon>Eutheria</taxon>
        <taxon>Euarchontoglires</taxon>
        <taxon>Glires</taxon>
        <taxon>Rodentia</taxon>
        <taxon>Myomorpha</taxon>
        <taxon>Muroidea</taxon>
        <taxon>Cricetidae</taxon>
        <taxon>Cricetinae</taxon>
        <taxon>Cricetulus</taxon>
    </lineage>
</organism>
<evidence type="ECO:0000256" key="1">
    <source>
        <dbReference type="SAM" id="Coils"/>
    </source>
</evidence>
<reference evidence="3" key="1">
    <citation type="journal article" date="2011" name="Nat. Biotechnol.">
        <title>The genomic sequence of the Chinese hamster ovary (CHO)-K1 cell line.</title>
        <authorList>
            <person name="Xu X."/>
            <person name="Nagarajan H."/>
            <person name="Lewis N.E."/>
            <person name="Pan S."/>
            <person name="Cai Z."/>
            <person name="Liu X."/>
            <person name="Chen W."/>
            <person name="Xie M."/>
            <person name="Wang W."/>
            <person name="Hammond S."/>
            <person name="Andersen M.R."/>
            <person name="Neff N."/>
            <person name="Passarelli B."/>
            <person name="Koh W."/>
            <person name="Fan H.C."/>
            <person name="Wang J."/>
            <person name="Gui Y."/>
            <person name="Lee K.H."/>
            <person name="Betenbaugh M.J."/>
            <person name="Quake S.R."/>
            <person name="Famili I."/>
            <person name="Palsson B.O."/>
            <person name="Wang J."/>
        </authorList>
    </citation>
    <scope>NUCLEOTIDE SEQUENCE [LARGE SCALE GENOMIC DNA]</scope>
    <source>
        <strain evidence="3">CHO K1 cell line</strain>
    </source>
</reference>
<dbReference type="EMBL" id="JH000759">
    <property type="protein sequence ID" value="EGW07682.1"/>
    <property type="molecule type" value="Genomic_DNA"/>
</dbReference>
<gene>
    <name evidence="2" type="ORF">I79_014785</name>
</gene>
<evidence type="ECO:0000313" key="2">
    <source>
        <dbReference type="EMBL" id="EGW07682.1"/>
    </source>
</evidence>
<dbReference type="AlphaFoldDB" id="G3HV12"/>
<dbReference type="STRING" id="10029.G3HV12"/>